<organism evidence="4 5">
    <name type="scientific">Coprinopsis cinerea (strain Okayama-7 / 130 / ATCC MYA-4618 / FGSC 9003)</name>
    <name type="common">Inky cap fungus</name>
    <name type="synonym">Hormographiella aspergillata</name>
    <dbReference type="NCBI Taxonomy" id="240176"/>
    <lineage>
        <taxon>Eukaryota</taxon>
        <taxon>Fungi</taxon>
        <taxon>Dikarya</taxon>
        <taxon>Basidiomycota</taxon>
        <taxon>Agaricomycotina</taxon>
        <taxon>Agaricomycetes</taxon>
        <taxon>Agaricomycetidae</taxon>
        <taxon>Agaricales</taxon>
        <taxon>Agaricineae</taxon>
        <taxon>Psathyrellaceae</taxon>
        <taxon>Coprinopsis</taxon>
    </lineage>
</organism>
<dbReference type="RefSeq" id="XP_001830319.2">
    <property type="nucleotide sequence ID" value="XM_001830267.2"/>
</dbReference>
<dbReference type="SMART" id="SM00360">
    <property type="entry name" value="RRM"/>
    <property type="match status" value="1"/>
</dbReference>
<sequence>MTSLLERLSAPSATGPVRSKSSSGRASGPYNRNDRPPKGDIDSQWSHDLFESHNSLSARLGNEPVAPKAGLNNLAQKALREATGAGQLSIKGASSKGNVVDVRGLAAGTTAEDVAAIFKQCGAITDRKLMEGGDNPRVRLHFKTAAAASSAVAKFHNQPADGKILQVTMVGTSTAGQSLASRFGEDGLGLVREEGSVDVLMDTGETNSGSKLRSDALLQTDPRAQVLVAPPGANPADYVQGSRGRRGGGGRGGRGRRGRGGKRGGGGGDSGGRMDTD</sequence>
<evidence type="ECO:0000256" key="1">
    <source>
        <dbReference type="PROSITE-ProRule" id="PRU00176"/>
    </source>
</evidence>
<evidence type="ECO:0000256" key="2">
    <source>
        <dbReference type="SAM" id="MobiDB-lite"/>
    </source>
</evidence>
<dbReference type="GeneID" id="6006758"/>
<feature type="region of interest" description="Disordered" evidence="2">
    <location>
        <begin position="1"/>
        <end position="44"/>
    </location>
</feature>
<dbReference type="OMA" id="AAIFKRC"/>
<dbReference type="PROSITE" id="PS50102">
    <property type="entry name" value="RRM"/>
    <property type="match status" value="1"/>
</dbReference>
<dbReference type="OrthoDB" id="6159137at2759"/>
<gene>
    <name evidence="4" type="ORF">CC1G_01955</name>
</gene>
<protein>
    <recommendedName>
        <fullName evidence="3">RRM domain-containing protein</fullName>
    </recommendedName>
</protein>
<dbReference type="GO" id="GO:0003723">
    <property type="term" value="F:RNA binding"/>
    <property type="evidence" value="ECO:0007669"/>
    <property type="project" value="UniProtKB-UniRule"/>
</dbReference>
<dbReference type="HOGENOM" id="CLU_056747_0_0_1"/>
<proteinExistence type="predicted"/>
<feature type="compositionally biased region" description="Basic residues" evidence="2">
    <location>
        <begin position="243"/>
        <end position="262"/>
    </location>
</feature>
<dbReference type="Gene3D" id="3.30.70.330">
    <property type="match status" value="1"/>
</dbReference>
<evidence type="ECO:0000259" key="3">
    <source>
        <dbReference type="PROSITE" id="PS50102"/>
    </source>
</evidence>
<feature type="domain" description="RRM" evidence="3">
    <location>
        <begin position="98"/>
        <end position="172"/>
    </location>
</feature>
<dbReference type="SUPFAM" id="SSF54928">
    <property type="entry name" value="RNA-binding domain, RBD"/>
    <property type="match status" value="1"/>
</dbReference>
<evidence type="ECO:0000313" key="5">
    <source>
        <dbReference type="Proteomes" id="UP000001861"/>
    </source>
</evidence>
<dbReference type="eggNOG" id="ENOG502RSE6">
    <property type="taxonomic scope" value="Eukaryota"/>
</dbReference>
<feature type="region of interest" description="Disordered" evidence="2">
    <location>
        <begin position="228"/>
        <end position="277"/>
    </location>
</feature>
<dbReference type="InParanoid" id="A8N633"/>
<evidence type="ECO:0000313" key="4">
    <source>
        <dbReference type="EMBL" id="EAU91466.2"/>
    </source>
</evidence>
<dbReference type="STRING" id="240176.A8N633"/>
<name>A8N633_COPC7</name>
<dbReference type="InterPro" id="IPR012677">
    <property type="entry name" value="Nucleotide-bd_a/b_plait_sf"/>
</dbReference>
<dbReference type="InterPro" id="IPR035979">
    <property type="entry name" value="RBD_domain_sf"/>
</dbReference>
<reference evidence="4 5" key="1">
    <citation type="journal article" date="2010" name="Proc. Natl. Acad. Sci. U.S.A.">
        <title>Insights into evolution of multicellular fungi from the assembled chromosomes of the mushroom Coprinopsis cinerea (Coprinus cinereus).</title>
        <authorList>
            <person name="Stajich J.E."/>
            <person name="Wilke S.K."/>
            <person name="Ahren D."/>
            <person name="Au C.H."/>
            <person name="Birren B.W."/>
            <person name="Borodovsky M."/>
            <person name="Burns C."/>
            <person name="Canback B."/>
            <person name="Casselton L.A."/>
            <person name="Cheng C.K."/>
            <person name="Deng J."/>
            <person name="Dietrich F.S."/>
            <person name="Fargo D.C."/>
            <person name="Farman M.L."/>
            <person name="Gathman A.C."/>
            <person name="Goldberg J."/>
            <person name="Guigo R."/>
            <person name="Hoegger P.J."/>
            <person name="Hooker J.B."/>
            <person name="Huggins A."/>
            <person name="James T.Y."/>
            <person name="Kamada T."/>
            <person name="Kilaru S."/>
            <person name="Kodira C."/>
            <person name="Kues U."/>
            <person name="Kupfer D."/>
            <person name="Kwan H.S."/>
            <person name="Lomsadze A."/>
            <person name="Li W."/>
            <person name="Lilly W.W."/>
            <person name="Ma L.J."/>
            <person name="Mackey A.J."/>
            <person name="Manning G."/>
            <person name="Martin F."/>
            <person name="Muraguchi H."/>
            <person name="Natvig D.O."/>
            <person name="Palmerini H."/>
            <person name="Ramesh M.A."/>
            <person name="Rehmeyer C.J."/>
            <person name="Roe B.A."/>
            <person name="Shenoy N."/>
            <person name="Stanke M."/>
            <person name="Ter-Hovhannisyan V."/>
            <person name="Tunlid A."/>
            <person name="Velagapudi R."/>
            <person name="Vision T.J."/>
            <person name="Zeng Q."/>
            <person name="Zolan M.E."/>
            <person name="Pukkila P.J."/>
        </authorList>
    </citation>
    <scope>NUCLEOTIDE SEQUENCE [LARGE SCALE GENOMIC DNA]</scope>
    <source>
        <strain evidence="5">Okayama-7 / 130 / ATCC MYA-4618 / FGSC 9003</strain>
    </source>
</reference>
<dbReference type="KEGG" id="cci:CC1G_01955"/>
<accession>A8N633</accession>
<dbReference type="VEuPathDB" id="FungiDB:CC1G_01955"/>
<comment type="caution">
    <text evidence="4">The sequence shown here is derived from an EMBL/GenBank/DDBJ whole genome shotgun (WGS) entry which is preliminary data.</text>
</comment>
<keyword evidence="1" id="KW-0694">RNA-binding</keyword>
<feature type="compositionally biased region" description="Basic and acidic residues" evidence="2">
    <location>
        <begin position="32"/>
        <end position="41"/>
    </location>
</feature>
<keyword evidence="5" id="KW-1185">Reference proteome</keyword>
<dbReference type="AlphaFoldDB" id="A8N633"/>
<dbReference type="Proteomes" id="UP000001861">
    <property type="component" value="Unassembled WGS sequence"/>
</dbReference>
<dbReference type="InterPro" id="IPR000504">
    <property type="entry name" value="RRM_dom"/>
</dbReference>
<dbReference type="EMBL" id="AACS02000003">
    <property type="protein sequence ID" value="EAU91466.2"/>
    <property type="molecule type" value="Genomic_DNA"/>
</dbReference>